<gene>
    <name evidence="2" type="ORF">IFM46972_07552</name>
</gene>
<dbReference type="Proteomes" id="UP000465221">
    <property type="component" value="Unassembled WGS sequence"/>
</dbReference>
<evidence type="ECO:0000313" key="2">
    <source>
        <dbReference type="EMBL" id="GFF44456.1"/>
    </source>
</evidence>
<dbReference type="EMBL" id="BLKC01000058">
    <property type="protein sequence ID" value="GFF44456.1"/>
    <property type="molecule type" value="Genomic_DNA"/>
</dbReference>
<feature type="transmembrane region" description="Helical" evidence="1">
    <location>
        <begin position="78"/>
        <end position="99"/>
    </location>
</feature>
<keyword evidence="1" id="KW-0472">Membrane</keyword>
<sequence>MARTTINTITWIHLIGRVPLFLCSIAYLAIAAYIAARWGPEDSNKVYRTIFAAASLAIIVDVLALALLFRKPSYIPTLIFLDIAACILAGISIPAIALSDYSYANDPNPHLHGWEKIDLVLFNLNIAIICERVLSMFLCGLSARGRSDLDERRLQS</sequence>
<feature type="transmembrane region" description="Helical" evidence="1">
    <location>
        <begin position="12"/>
        <end position="34"/>
    </location>
</feature>
<organism evidence="2 3">
    <name type="scientific">Aspergillus udagawae</name>
    <dbReference type="NCBI Taxonomy" id="91492"/>
    <lineage>
        <taxon>Eukaryota</taxon>
        <taxon>Fungi</taxon>
        <taxon>Dikarya</taxon>
        <taxon>Ascomycota</taxon>
        <taxon>Pezizomycotina</taxon>
        <taxon>Eurotiomycetes</taxon>
        <taxon>Eurotiomycetidae</taxon>
        <taxon>Eurotiales</taxon>
        <taxon>Aspergillaceae</taxon>
        <taxon>Aspergillus</taxon>
        <taxon>Aspergillus subgen. Fumigati</taxon>
    </lineage>
</organism>
<accession>A0A8H3P3H0</accession>
<comment type="caution">
    <text evidence="2">The sequence shown here is derived from an EMBL/GenBank/DDBJ whole genome shotgun (WGS) entry which is preliminary data.</text>
</comment>
<proteinExistence type="predicted"/>
<reference evidence="2 3" key="1">
    <citation type="submission" date="2020-01" db="EMBL/GenBank/DDBJ databases">
        <title>Draft genome sequence of Aspergillus udagawae IFM 46972.</title>
        <authorList>
            <person name="Takahashi H."/>
            <person name="Yaguchi T."/>
        </authorList>
    </citation>
    <scope>NUCLEOTIDE SEQUENCE [LARGE SCALE GENOMIC DNA]</scope>
    <source>
        <strain evidence="2 3">IFM 46972</strain>
    </source>
</reference>
<feature type="transmembrane region" description="Helical" evidence="1">
    <location>
        <begin position="46"/>
        <end position="69"/>
    </location>
</feature>
<evidence type="ECO:0000313" key="3">
    <source>
        <dbReference type="Proteomes" id="UP000465221"/>
    </source>
</evidence>
<keyword evidence="1" id="KW-1133">Transmembrane helix</keyword>
<protein>
    <submittedName>
        <fullName evidence="2">Uncharacterized protein</fullName>
    </submittedName>
</protein>
<keyword evidence="1" id="KW-0812">Transmembrane</keyword>
<name>A0A8H3P3H0_9EURO</name>
<dbReference type="AlphaFoldDB" id="A0A8H3P3H0"/>
<evidence type="ECO:0000256" key="1">
    <source>
        <dbReference type="SAM" id="Phobius"/>
    </source>
</evidence>
<feature type="transmembrane region" description="Helical" evidence="1">
    <location>
        <begin position="119"/>
        <end position="143"/>
    </location>
</feature>